<evidence type="ECO:0000259" key="1">
    <source>
        <dbReference type="Pfam" id="PF05431"/>
    </source>
</evidence>
<comment type="caution">
    <text evidence="2">The sequence shown here is derived from an EMBL/GenBank/DDBJ whole genome shotgun (WGS) entry which is preliminary data.</text>
</comment>
<dbReference type="SUPFAM" id="SSF56973">
    <property type="entry name" value="Aerolisin/ETX pore-forming domain"/>
    <property type="match status" value="1"/>
</dbReference>
<reference evidence="2 3" key="1">
    <citation type="submission" date="2016-01" db="EMBL/GenBank/DDBJ databases">
        <title>Streptomyces amritsarensis strain MTCC 11845 genome sequencing and assembly.</title>
        <authorList>
            <person name="Sharma D."/>
            <person name="Nair G.R."/>
            <person name="Kaur G."/>
            <person name="Manhas R.K."/>
            <person name="Mayilraj S."/>
        </authorList>
    </citation>
    <scope>NUCLEOTIDE SEQUENCE [LARGE SCALE GENOMIC DNA]</scope>
    <source>
        <strain evidence="2 3">MTCC 11845</strain>
    </source>
</reference>
<evidence type="ECO:0000313" key="3">
    <source>
        <dbReference type="Proteomes" id="UP000187151"/>
    </source>
</evidence>
<evidence type="ECO:0000313" key="2">
    <source>
        <dbReference type="EMBL" id="OLZ63844.1"/>
    </source>
</evidence>
<dbReference type="Gene3D" id="2.170.15.10">
    <property type="entry name" value="Proaerolysin, chain A, domain 3"/>
    <property type="match status" value="1"/>
</dbReference>
<dbReference type="EMBL" id="MQUR01000046">
    <property type="protein sequence ID" value="OLZ63844.1"/>
    <property type="molecule type" value="Genomic_DNA"/>
</dbReference>
<dbReference type="Proteomes" id="UP000187151">
    <property type="component" value="Unassembled WGS sequence"/>
</dbReference>
<proteinExistence type="predicted"/>
<dbReference type="RefSeq" id="WP_076045036.1">
    <property type="nucleotide sequence ID" value="NZ_MQUR01000046.1"/>
</dbReference>
<keyword evidence="3" id="KW-1185">Reference proteome</keyword>
<feature type="domain" description="Insecticidal crystal toxin" evidence="1">
    <location>
        <begin position="9"/>
        <end position="136"/>
    </location>
</feature>
<dbReference type="InterPro" id="IPR008872">
    <property type="entry name" value="Toxin_P42"/>
</dbReference>
<accession>A0ABX3G316</accession>
<organism evidence="2 3">
    <name type="scientific">Streptomyces amritsarensis</name>
    <dbReference type="NCBI Taxonomy" id="681158"/>
    <lineage>
        <taxon>Bacteria</taxon>
        <taxon>Bacillati</taxon>
        <taxon>Actinomycetota</taxon>
        <taxon>Actinomycetes</taxon>
        <taxon>Kitasatosporales</taxon>
        <taxon>Streptomycetaceae</taxon>
        <taxon>Streptomyces</taxon>
    </lineage>
</organism>
<name>A0ABX3G316_9ACTN</name>
<dbReference type="Pfam" id="PF05431">
    <property type="entry name" value="Toxin_10"/>
    <property type="match status" value="1"/>
</dbReference>
<sequence>MAVKDDDKSASWKLANSPFYRIERRASWYMHRFSNNTTSASQSISETVTVGVEKDRSDTFSAEVGISVSAQVGVSSGVASASVTTTYSLALGYSRSTATKNLEHKSVTHNLTVPPNKAAAMWVGDHTIQVTRQDGTRVGTPLTFHGDSTHFDEFPD</sequence>
<gene>
    <name evidence="2" type="ORF">AVW11_19825</name>
</gene>
<protein>
    <recommendedName>
        <fullName evidence="1">Insecticidal crystal toxin domain-containing protein</fullName>
    </recommendedName>
</protein>